<dbReference type="PANTHER" id="PTHR30487:SF0">
    <property type="entry name" value="PREPILIN LEADER PEPTIDASE_N-METHYLTRANSFERASE-RELATED"/>
    <property type="match status" value="1"/>
</dbReference>
<feature type="transmembrane region" description="Helical" evidence="2">
    <location>
        <begin position="36"/>
        <end position="55"/>
    </location>
</feature>
<dbReference type="PANTHER" id="PTHR30487">
    <property type="entry name" value="TYPE 4 PREPILIN-LIKE PROTEINS LEADER PEPTIDE-PROCESSING ENZYME"/>
    <property type="match status" value="1"/>
</dbReference>
<evidence type="ECO:0000256" key="1">
    <source>
        <dbReference type="ARBA" id="ARBA00005801"/>
    </source>
</evidence>
<dbReference type="InterPro" id="IPR050882">
    <property type="entry name" value="Prepilin_peptidase/N-MTase"/>
</dbReference>
<dbReference type="InterPro" id="IPR000045">
    <property type="entry name" value="Prepilin_IV_endopep_pep"/>
</dbReference>
<dbReference type="Pfam" id="PF01478">
    <property type="entry name" value="Peptidase_A24"/>
    <property type="match status" value="1"/>
</dbReference>
<keyword evidence="2" id="KW-1133">Transmembrane helix</keyword>
<feature type="transmembrane region" description="Helical" evidence="2">
    <location>
        <begin position="90"/>
        <end position="118"/>
    </location>
</feature>
<comment type="similarity">
    <text evidence="1">Belongs to the peptidase A24 family.</text>
</comment>
<dbReference type="Gene3D" id="1.20.120.1220">
    <property type="match status" value="1"/>
</dbReference>
<evidence type="ECO:0000313" key="4">
    <source>
        <dbReference type="EMBL" id="AOZ08006.1"/>
    </source>
</evidence>
<dbReference type="EMBL" id="CP017754">
    <property type="protein sequence ID" value="AOZ08006.1"/>
    <property type="molecule type" value="Genomic_DNA"/>
</dbReference>
<accession>A0A1D9I7C7</accession>
<organism evidence="4 5">
    <name type="scientific">Cupriavidus malaysiensis</name>
    <dbReference type="NCBI Taxonomy" id="367825"/>
    <lineage>
        <taxon>Bacteria</taxon>
        <taxon>Pseudomonadati</taxon>
        <taxon>Pseudomonadota</taxon>
        <taxon>Betaproteobacteria</taxon>
        <taxon>Burkholderiales</taxon>
        <taxon>Burkholderiaceae</taxon>
        <taxon>Cupriavidus</taxon>
    </lineage>
</organism>
<dbReference type="Proteomes" id="UP000177515">
    <property type="component" value="Chromosome 1"/>
</dbReference>
<evidence type="ECO:0000259" key="3">
    <source>
        <dbReference type="Pfam" id="PF01478"/>
    </source>
</evidence>
<feature type="transmembrane region" description="Helical" evidence="2">
    <location>
        <begin position="162"/>
        <end position="179"/>
    </location>
</feature>
<keyword evidence="5" id="KW-1185">Reference proteome</keyword>
<proteinExistence type="inferred from homology"/>
<evidence type="ECO:0000313" key="5">
    <source>
        <dbReference type="Proteomes" id="UP000177515"/>
    </source>
</evidence>
<gene>
    <name evidence="4" type="ORF">BKK80_06045</name>
</gene>
<feature type="transmembrane region" description="Helical" evidence="2">
    <location>
        <begin position="6"/>
        <end position="24"/>
    </location>
</feature>
<reference evidence="4 5" key="1">
    <citation type="submission" date="2016-10" db="EMBL/GenBank/DDBJ databases">
        <title>Complete genome sequences of three Cupriavidus strains isolated from various Malaysian environments.</title>
        <authorList>
            <person name="Abdullah A.A.-A."/>
            <person name="Shafie N.A.H."/>
            <person name="Lau N.S."/>
        </authorList>
    </citation>
    <scope>NUCLEOTIDE SEQUENCE [LARGE SCALE GENOMIC DNA]</scope>
    <source>
        <strain evidence="4 5">USMAA1020</strain>
    </source>
</reference>
<protein>
    <submittedName>
        <fullName evidence="4">Peptidase A24</fullName>
    </submittedName>
</protein>
<keyword evidence="2" id="KW-0812">Transmembrane</keyword>
<sequence>MIYPFAIGAVVGPCVITVVTTAAAQDLRRRRIPNWLTFGAWLLALPVQCAMHGAVSGLFEWSGGWLAGLGLLLPLYLMRGMAAGDVKLMAAVGAWLGAPMAVQIALVAFVIGGVWAIVQTLAAGQWVPLLRNLRLMLASAGQIRPQRDGTGDPAALRSVGSIPYGVAIAIGTVGVLFATA</sequence>
<feature type="domain" description="Prepilin type IV endopeptidase peptidase" evidence="3">
    <location>
        <begin position="16"/>
        <end position="117"/>
    </location>
</feature>
<feature type="transmembrane region" description="Helical" evidence="2">
    <location>
        <begin position="61"/>
        <end position="78"/>
    </location>
</feature>
<evidence type="ECO:0000256" key="2">
    <source>
        <dbReference type="SAM" id="Phobius"/>
    </source>
</evidence>
<dbReference type="RefSeq" id="WP_071038437.1">
    <property type="nucleotide sequence ID" value="NZ_CP017754.1"/>
</dbReference>
<name>A0A1D9I7C7_9BURK</name>
<keyword evidence="2" id="KW-0472">Membrane</keyword>